<proteinExistence type="predicted"/>
<gene>
    <name evidence="2" type="ORF">L195_g061835</name>
</gene>
<comment type="caution">
    <text evidence="2">The sequence shown here is derived from an EMBL/GenBank/DDBJ whole genome shotgun (WGS) entry which is preliminary data.</text>
</comment>
<evidence type="ECO:0000313" key="3">
    <source>
        <dbReference type="Proteomes" id="UP000236291"/>
    </source>
</evidence>
<feature type="signal peptide" evidence="1">
    <location>
        <begin position="1"/>
        <end position="20"/>
    </location>
</feature>
<evidence type="ECO:0000313" key="2">
    <source>
        <dbReference type="EMBL" id="PNX63868.1"/>
    </source>
</evidence>
<dbReference type="Proteomes" id="UP000236291">
    <property type="component" value="Unassembled WGS sequence"/>
</dbReference>
<organism evidence="2 3">
    <name type="scientific">Trifolium pratense</name>
    <name type="common">Red clover</name>
    <dbReference type="NCBI Taxonomy" id="57577"/>
    <lineage>
        <taxon>Eukaryota</taxon>
        <taxon>Viridiplantae</taxon>
        <taxon>Streptophyta</taxon>
        <taxon>Embryophyta</taxon>
        <taxon>Tracheophyta</taxon>
        <taxon>Spermatophyta</taxon>
        <taxon>Magnoliopsida</taxon>
        <taxon>eudicotyledons</taxon>
        <taxon>Gunneridae</taxon>
        <taxon>Pentapetalae</taxon>
        <taxon>rosids</taxon>
        <taxon>fabids</taxon>
        <taxon>Fabales</taxon>
        <taxon>Fabaceae</taxon>
        <taxon>Papilionoideae</taxon>
        <taxon>50 kb inversion clade</taxon>
        <taxon>NPAAA clade</taxon>
        <taxon>Hologalegina</taxon>
        <taxon>IRL clade</taxon>
        <taxon>Trifolieae</taxon>
        <taxon>Trifolium</taxon>
    </lineage>
</organism>
<keyword evidence="1" id="KW-0732">Signal</keyword>
<dbReference type="EMBL" id="ASHM01159428">
    <property type="protein sequence ID" value="PNX63868.1"/>
    <property type="molecule type" value="Genomic_DNA"/>
</dbReference>
<accession>A0A2K3KC65</accession>
<reference evidence="2 3" key="1">
    <citation type="journal article" date="2014" name="Am. J. Bot.">
        <title>Genome assembly and annotation for red clover (Trifolium pratense; Fabaceae).</title>
        <authorList>
            <person name="Istvanek J."/>
            <person name="Jaros M."/>
            <person name="Krenek A."/>
            <person name="Repkova J."/>
        </authorList>
    </citation>
    <scope>NUCLEOTIDE SEQUENCE [LARGE SCALE GENOMIC DNA]</scope>
    <source>
        <strain evidence="3">cv. Tatra</strain>
        <tissue evidence="2">Young leaves</tissue>
    </source>
</reference>
<dbReference type="AlphaFoldDB" id="A0A2K3KC65"/>
<reference evidence="2 3" key="2">
    <citation type="journal article" date="2017" name="Front. Plant Sci.">
        <title>Gene Classification and Mining of Molecular Markers Useful in Red Clover (Trifolium pratense) Breeding.</title>
        <authorList>
            <person name="Istvanek J."/>
            <person name="Dluhosova J."/>
            <person name="Dluhos P."/>
            <person name="Patkova L."/>
            <person name="Nedelnik J."/>
            <person name="Repkova J."/>
        </authorList>
    </citation>
    <scope>NUCLEOTIDE SEQUENCE [LARGE SCALE GENOMIC DNA]</scope>
    <source>
        <strain evidence="3">cv. Tatra</strain>
        <tissue evidence="2">Young leaves</tissue>
    </source>
</reference>
<protein>
    <submittedName>
        <fullName evidence="2">Uncharacterized protein</fullName>
    </submittedName>
</protein>
<sequence length="71" mass="7640">MAKLIAAAFVLLIIITLTAGSYASGETGDQKTILECIIWRTDCLQYGYHCDLYVRFCTVVANGAVPPGLSV</sequence>
<evidence type="ECO:0000256" key="1">
    <source>
        <dbReference type="SAM" id="SignalP"/>
    </source>
</evidence>
<feature type="chain" id="PRO_5014449349" evidence="1">
    <location>
        <begin position="21"/>
        <end position="71"/>
    </location>
</feature>
<name>A0A2K3KC65_TRIPR</name>